<reference evidence="3" key="1">
    <citation type="journal article" date="2021" name="Science">
        <title>Hunting the eagle killer: A cyanobacterial neurotoxin causes vacuolar myelinopathy.</title>
        <authorList>
            <person name="Breinlinger S."/>
            <person name="Phillips T.J."/>
            <person name="Haram B.N."/>
            <person name="Mares J."/>
            <person name="Martinez Yerena J.A."/>
            <person name="Hrouzek P."/>
            <person name="Sobotka R."/>
            <person name="Henderson W.M."/>
            <person name="Schmieder P."/>
            <person name="Williams S.M."/>
            <person name="Lauderdale J.D."/>
            <person name="Wilde H.D."/>
            <person name="Gerrin W."/>
            <person name="Kust A."/>
            <person name="Washington J.W."/>
            <person name="Wagner C."/>
            <person name="Geier B."/>
            <person name="Liebeke M."/>
            <person name="Enke H."/>
            <person name="Niedermeyer T.H.J."/>
            <person name="Wilde S.B."/>
        </authorList>
    </citation>
    <scope>NUCLEOTIDE SEQUENCE [LARGE SCALE GENOMIC DNA]</scope>
    <source>
        <strain evidence="3">Thurmond2011</strain>
    </source>
</reference>
<proteinExistence type="predicted"/>
<comment type="caution">
    <text evidence="2">The sequence shown here is derived from an EMBL/GenBank/DDBJ whole genome shotgun (WGS) entry which is preliminary data.</text>
</comment>
<evidence type="ECO:0000259" key="1">
    <source>
        <dbReference type="SMART" id="SM00563"/>
    </source>
</evidence>
<dbReference type="RefSeq" id="WP_208339456.1">
    <property type="nucleotide sequence ID" value="NZ_CAWQFN010000531.1"/>
</dbReference>
<keyword evidence="3" id="KW-1185">Reference proteome</keyword>
<dbReference type="SUPFAM" id="SSF69593">
    <property type="entry name" value="Glycerol-3-phosphate (1)-acyltransferase"/>
    <property type="match status" value="1"/>
</dbReference>
<protein>
    <submittedName>
        <fullName evidence="2">1-acyl-sn-glycerol-3-phosphate acyltransferase</fullName>
    </submittedName>
</protein>
<evidence type="ECO:0000313" key="3">
    <source>
        <dbReference type="Proteomes" id="UP000667802"/>
    </source>
</evidence>
<organism evidence="2 3">
    <name type="scientific">Aetokthonos hydrillicola Thurmond2011</name>
    <dbReference type="NCBI Taxonomy" id="2712845"/>
    <lineage>
        <taxon>Bacteria</taxon>
        <taxon>Bacillati</taxon>
        <taxon>Cyanobacteriota</taxon>
        <taxon>Cyanophyceae</taxon>
        <taxon>Nostocales</taxon>
        <taxon>Hapalosiphonaceae</taxon>
        <taxon>Aetokthonos</taxon>
    </lineage>
</organism>
<evidence type="ECO:0000313" key="2">
    <source>
        <dbReference type="EMBL" id="MDR9900192.1"/>
    </source>
</evidence>
<accession>A0AAP5IGU8</accession>
<keyword evidence="2" id="KW-0808">Transferase</keyword>
<dbReference type="AlphaFoldDB" id="A0AAP5IGU8"/>
<sequence length="467" mass="52878">MPHVTDKALPPLEFIPPAFDPLFLRVSQFLLPTLIRWKTAIDTIEADNAEVLVDLYRQFHKGKIRFLIAFRHPRAQDPLCLSYLLSHILPNVARHKGVVLEQPIHAHFIYDRGIPLWLGSHIGWIASRLGATPIQRGKADWTGLRSARNLFANGRFPMAAAPEGATNGLEEIVSPLEPGIAQLGFWCAEDLRASGRNEEVFIVPIGIQYSYITEPWSAIANILSELERACGLHVEAVETLQPKAIDLYPRLLGLGEHLLSLMEQFYTKFYHEKLPQVEVTPGQENNVNEILAARLWALLNTVLHVAEQYFDLQPKGNFNDRCRRIEQAGWNYIFREEFKDIQTLSPVERALGDRIAEEASMRMWHMRLVESLSAFTGKYVQEKPTAERFAQTTLLIWEVVNKIQGNNALKDSPSLGKQQVKITVGEPMSISEHYSLYQASRQGARQAVADFTKDLQQAMTGLILKGE</sequence>
<dbReference type="Proteomes" id="UP000667802">
    <property type="component" value="Unassembled WGS sequence"/>
</dbReference>
<feature type="domain" description="Phospholipid/glycerol acyltransferase" evidence="1">
    <location>
        <begin position="66"/>
        <end position="210"/>
    </location>
</feature>
<name>A0AAP5IGU8_9CYAN</name>
<dbReference type="EMBL" id="JAALHA020000031">
    <property type="protein sequence ID" value="MDR9900192.1"/>
    <property type="molecule type" value="Genomic_DNA"/>
</dbReference>
<dbReference type="GO" id="GO:0016746">
    <property type="term" value="F:acyltransferase activity"/>
    <property type="evidence" value="ECO:0007669"/>
    <property type="project" value="UniProtKB-KW"/>
</dbReference>
<dbReference type="SMART" id="SM00563">
    <property type="entry name" value="PlsC"/>
    <property type="match status" value="1"/>
</dbReference>
<keyword evidence="2" id="KW-0012">Acyltransferase</keyword>
<dbReference type="InterPro" id="IPR002123">
    <property type="entry name" value="Plipid/glycerol_acylTrfase"/>
</dbReference>
<gene>
    <name evidence="2" type="ORF">G7B40_037430</name>
</gene>